<protein>
    <recommendedName>
        <fullName evidence="8">Leucine-rich repeat-containing N-terminal plant-type domain-containing protein</fullName>
    </recommendedName>
</protein>
<dbReference type="AlphaFoldDB" id="A0A2Z7C9N7"/>
<evidence type="ECO:0000256" key="7">
    <source>
        <dbReference type="ARBA" id="ARBA00023136"/>
    </source>
</evidence>
<sequence length="301" mass="33323">MIWRVDWDGVVVTEADYQALEAFKHDLTDPKGVLRSWNDSTYGACSGGWVGIKCAQGQVIVIQLPWRELGGRITEKNGQFQPLRKLSLHNNVIGGSIPVSFGFLPNHRGVQLFNNRFSGSIPSSLGLCPLLLALDLGNSSLSGEIPSSFVNSTKLFRLDLSFDRLTVLLRHNQIEGGIPVITSNISSLKELDLFLNNLSGEIPVSLGYFPNLDSFNVSYNHVSGTAPPELLQKFNSSSFLGNSRLCGYSASTPALHHHPQVNHTEKTWSKRYTHLSRDSPHHSANNLLHFTLLLDTENKIH</sequence>
<comment type="subcellular location">
    <subcellularLocation>
        <location evidence="1">Membrane</location>
        <topology evidence="1">Single-pass membrane protein</topology>
    </subcellularLocation>
</comment>
<keyword evidence="4" id="KW-0732">Signal</keyword>
<dbReference type="Proteomes" id="UP000250235">
    <property type="component" value="Unassembled WGS sequence"/>
</dbReference>
<dbReference type="InterPro" id="IPR052451">
    <property type="entry name" value="Ser/Thr_kinase-like"/>
</dbReference>
<keyword evidence="2" id="KW-0433">Leucine-rich repeat</keyword>
<keyword evidence="7" id="KW-0472">Membrane</keyword>
<keyword evidence="5" id="KW-0677">Repeat</keyword>
<evidence type="ECO:0000256" key="5">
    <source>
        <dbReference type="ARBA" id="ARBA00022737"/>
    </source>
</evidence>
<dbReference type="GO" id="GO:0016020">
    <property type="term" value="C:membrane"/>
    <property type="evidence" value="ECO:0007669"/>
    <property type="project" value="UniProtKB-SubCell"/>
</dbReference>
<evidence type="ECO:0000256" key="3">
    <source>
        <dbReference type="ARBA" id="ARBA00022692"/>
    </source>
</evidence>
<dbReference type="InterPro" id="IPR013210">
    <property type="entry name" value="LRR_N_plant-typ"/>
</dbReference>
<dbReference type="InterPro" id="IPR032675">
    <property type="entry name" value="LRR_dom_sf"/>
</dbReference>
<evidence type="ECO:0000313" key="10">
    <source>
        <dbReference type="Proteomes" id="UP000250235"/>
    </source>
</evidence>
<dbReference type="Pfam" id="PF00560">
    <property type="entry name" value="LRR_1"/>
    <property type="match status" value="2"/>
</dbReference>
<evidence type="ECO:0000256" key="4">
    <source>
        <dbReference type="ARBA" id="ARBA00022729"/>
    </source>
</evidence>
<reference evidence="9 10" key="1">
    <citation type="journal article" date="2015" name="Proc. Natl. Acad. Sci. U.S.A.">
        <title>The resurrection genome of Boea hygrometrica: A blueprint for survival of dehydration.</title>
        <authorList>
            <person name="Xiao L."/>
            <person name="Yang G."/>
            <person name="Zhang L."/>
            <person name="Yang X."/>
            <person name="Zhao S."/>
            <person name="Ji Z."/>
            <person name="Zhou Q."/>
            <person name="Hu M."/>
            <person name="Wang Y."/>
            <person name="Chen M."/>
            <person name="Xu Y."/>
            <person name="Jin H."/>
            <person name="Xiao X."/>
            <person name="Hu G."/>
            <person name="Bao F."/>
            <person name="Hu Y."/>
            <person name="Wan P."/>
            <person name="Li L."/>
            <person name="Deng X."/>
            <person name="Kuang T."/>
            <person name="Xiang C."/>
            <person name="Zhu J.K."/>
            <person name="Oliver M.J."/>
            <person name="He Y."/>
        </authorList>
    </citation>
    <scope>NUCLEOTIDE SEQUENCE [LARGE SCALE GENOMIC DNA]</scope>
    <source>
        <strain evidence="10">cv. XS01</strain>
    </source>
</reference>
<dbReference type="PANTHER" id="PTHR48008">
    <property type="entry name" value="LEUCINE-RICH REPEAT RECEPTOR-LIKE PROTEIN KINASE IMK3-RELATED"/>
    <property type="match status" value="1"/>
</dbReference>
<evidence type="ECO:0000256" key="6">
    <source>
        <dbReference type="ARBA" id="ARBA00022989"/>
    </source>
</evidence>
<evidence type="ECO:0000259" key="8">
    <source>
        <dbReference type="Pfam" id="PF08263"/>
    </source>
</evidence>
<feature type="domain" description="Leucine-rich repeat-containing N-terminal plant-type" evidence="8">
    <location>
        <begin position="15"/>
        <end position="54"/>
    </location>
</feature>
<dbReference type="Gene3D" id="3.80.10.10">
    <property type="entry name" value="Ribonuclease Inhibitor"/>
    <property type="match status" value="2"/>
</dbReference>
<evidence type="ECO:0000256" key="2">
    <source>
        <dbReference type="ARBA" id="ARBA00022614"/>
    </source>
</evidence>
<dbReference type="PANTHER" id="PTHR48008:SF6">
    <property type="entry name" value="LEUCINE-RICH REPEAT RECEPTOR-LIKE PROTEIN KINASE IMK3-RELATED"/>
    <property type="match status" value="1"/>
</dbReference>
<evidence type="ECO:0000313" key="9">
    <source>
        <dbReference type="EMBL" id="KZV43297.1"/>
    </source>
</evidence>
<dbReference type="EMBL" id="KQ998140">
    <property type="protein sequence ID" value="KZV43297.1"/>
    <property type="molecule type" value="Genomic_DNA"/>
</dbReference>
<gene>
    <name evidence="9" type="ORF">F511_09280</name>
</gene>
<evidence type="ECO:0000256" key="1">
    <source>
        <dbReference type="ARBA" id="ARBA00004167"/>
    </source>
</evidence>
<dbReference type="FunFam" id="3.80.10.10:FF:000129">
    <property type="entry name" value="Leucine-rich repeat receptor-like kinase"/>
    <property type="match status" value="1"/>
</dbReference>
<dbReference type="SUPFAM" id="SSF52058">
    <property type="entry name" value="L domain-like"/>
    <property type="match status" value="1"/>
</dbReference>
<accession>A0A2Z7C9N7</accession>
<dbReference type="InterPro" id="IPR001611">
    <property type="entry name" value="Leu-rich_rpt"/>
</dbReference>
<dbReference type="OrthoDB" id="1890790at2759"/>
<keyword evidence="10" id="KW-1185">Reference proteome</keyword>
<proteinExistence type="predicted"/>
<organism evidence="9 10">
    <name type="scientific">Dorcoceras hygrometricum</name>
    <dbReference type="NCBI Taxonomy" id="472368"/>
    <lineage>
        <taxon>Eukaryota</taxon>
        <taxon>Viridiplantae</taxon>
        <taxon>Streptophyta</taxon>
        <taxon>Embryophyta</taxon>
        <taxon>Tracheophyta</taxon>
        <taxon>Spermatophyta</taxon>
        <taxon>Magnoliopsida</taxon>
        <taxon>eudicotyledons</taxon>
        <taxon>Gunneridae</taxon>
        <taxon>Pentapetalae</taxon>
        <taxon>asterids</taxon>
        <taxon>lamiids</taxon>
        <taxon>Lamiales</taxon>
        <taxon>Gesneriaceae</taxon>
        <taxon>Didymocarpoideae</taxon>
        <taxon>Trichosporeae</taxon>
        <taxon>Loxocarpinae</taxon>
        <taxon>Dorcoceras</taxon>
    </lineage>
</organism>
<dbReference type="Pfam" id="PF08263">
    <property type="entry name" value="LRRNT_2"/>
    <property type="match status" value="1"/>
</dbReference>
<keyword evidence="3" id="KW-0812">Transmembrane</keyword>
<name>A0A2Z7C9N7_9LAMI</name>
<keyword evidence="6" id="KW-1133">Transmembrane helix</keyword>